<dbReference type="PANTHER" id="PTHR24305">
    <property type="entry name" value="CYTOCHROME P450"/>
    <property type="match status" value="1"/>
</dbReference>
<keyword evidence="6 8" id="KW-0408">Iron</keyword>
<dbReference type="InterPro" id="IPR050121">
    <property type="entry name" value="Cytochrome_P450_monoxygenase"/>
</dbReference>
<dbReference type="InterPro" id="IPR002403">
    <property type="entry name" value="Cyt_P450_E_grp-IV"/>
</dbReference>
<dbReference type="PRINTS" id="PR00465">
    <property type="entry name" value="EP450IV"/>
</dbReference>
<dbReference type="PANTHER" id="PTHR24305:SF77">
    <property type="entry name" value="CYTOCHROME P450 MONOOXYGENASE"/>
    <property type="match status" value="1"/>
</dbReference>
<dbReference type="GO" id="GO:0005506">
    <property type="term" value="F:iron ion binding"/>
    <property type="evidence" value="ECO:0007669"/>
    <property type="project" value="InterPro"/>
</dbReference>
<dbReference type="CDD" id="cd11060">
    <property type="entry name" value="CYP57A1-like"/>
    <property type="match status" value="1"/>
</dbReference>
<name>A0A4Q4TJI6_9PEZI</name>
<dbReference type="Pfam" id="PF00067">
    <property type="entry name" value="p450"/>
    <property type="match status" value="1"/>
</dbReference>
<dbReference type="InterPro" id="IPR036396">
    <property type="entry name" value="Cyt_P450_sf"/>
</dbReference>
<comment type="caution">
    <text evidence="10">The sequence shown here is derived from an EMBL/GenBank/DDBJ whole genome shotgun (WGS) entry which is preliminary data.</text>
</comment>
<accession>A0A4Q4TJI6</accession>
<dbReference type="GO" id="GO:0020037">
    <property type="term" value="F:heme binding"/>
    <property type="evidence" value="ECO:0007669"/>
    <property type="project" value="InterPro"/>
</dbReference>
<dbReference type="SUPFAM" id="SSF48264">
    <property type="entry name" value="Cytochrome P450"/>
    <property type="match status" value="1"/>
</dbReference>
<evidence type="ECO:0000256" key="2">
    <source>
        <dbReference type="ARBA" id="ARBA00010617"/>
    </source>
</evidence>
<dbReference type="AlphaFoldDB" id="A0A4Q4TJI6"/>
<dbReference type="STRING" id="155417.A0A4Q4TJI6"/>
<evidence type="ECO:0000313" key="10">
    <source>
        <dbReference type="EMBL" id="RYP06738.1"/>
    </source>
</evidence>
<keyword evidence="9" id="KW-1133">Transmembrane helix</keyword>
<dbReference type="Gene3D" id="1.10.630.10">
    <property type="entry name" value="Cytochrome P450"/>
    <property type="match status" value="1"/>
</dbReference>
<feature type="binding site" description="axial binding residue" evidence="8">
    <location>
        <position position="424"/>
    </location>
    <ligand>
        <name>heme</name>
        <dbReference type="ChEBI" id="CHEBI:30413"/>
    </ligand>
    <ligandPart>
        <name>Fe</name>
        <dbReference type="ChEBI" id="CHEBI:18248"/>
    </ligandPart>
</feature>
<keyword evidence="3 8" id="KW-0349">Heme</keyword>
<evidence type="ECO:0000256" key="1">
    <source>
        <dbReference type="ARBA" id="ARBA00001971"/>
    </source>
</evidence>
<gene>
    <name evidence="10" type="ORF">DL764_002990</name>
</gene>
<dbReference type="GO" id="GO:0004497">
    <property type="term" value="F:monooxygenase activity"/>
    <property type="evidence" value="ECO:0007669"/>
    <property type="project" value="UniProtKB-KW"/>
</dbReference>
<dbReference type="InterPro" id="IPR001128">
    <property type="entry name" value="Cyt_P450"/>
</dbReference>
<keyword evidence="7" id="KW-0503">Monooxygenase</keyword>
<comment type="cofactor">
    <cofactor evidence="1 8">
        <name>heme</name>
        <dbReference type="ChEBI" id="CHEBI:30413"/>
    </cofactor>
</comment>
<evidence type="ECO:0000256" key="9">
    <source>
        <dbReference type="SAM" id="Phobius"/>
    </source>
</evidence>
<evidence type="ECO:0008006" key="12">
    <source>
        <dbReference type="Google" id="ProtNLM"/>
    </source>
</evidence>
<evidence type="ECO:0000256" key="8">
    <source>
        <dbReference type="PIRSR" id="PIRSR602403-1"/>
    </source>
</evidence>
<keyword evidence="9" id="KW-0812">Transmembrane</keyword>
<feature type="transmembrane region" description="Helical" evidence="9">
    <location>
        <begin position="6"/>
        <end position="29"/>
    </location>
</feature>
<evidence type="ECO:0000256" key="4">
    <source>
        <dbReference type="ARBA" id="ARBA00022723"/>
    </source>
</evidence>
<dbReference type="EMBL" id="QJNU01000118">
    <property type="protein sequence ID" value="RYP06738.1"/>
    <property type="molecule type" value="Genomic_DNA"/>
</dbReference>
<dbReference type="Proteomes" id="UP000293360">
    <property type="component" value="Unassembled WGS sequence"/>
</dbReference>
<protein>
    <recommendedName>
        <fullName evidence="12">Cytochrome P450</fullName>
    </recommendedName>
</protein>
<evidence type="ECO:0000256" key="7">
    <source>
        <dbReference type="ARBA" id="ARBA00023033"/>
    </source>
</evidence>
<evidence type="ECO:0000256" key="6">
    <source>
        <dbReference type="ARBA" id="ARBA00023004"/>
    </source>
</evidence>
<dbReference type="PRINTS" id="PR00385">
    <property type="entry name" value="P450"/>
</dbReference>
<dbReference type="OrthoDB" id="3934656at2759"/>
<dbReference type="GO" id="GO:0016705">
    <property type="term" value="F:oxidoreductase activity, acting on paired donors, with incorporation or reduction of molecular oxygen"/>
    <property type="evidence" value="ECO:0007669"/>
    <property type="project" value="InterPro"/>
</dbReference>
<comment type="similarity">
    <text evidence="2">Belongs to the cytochrome P450 family.</text>
</comment>
<keyword evidence="5" id="KW-0560">Oxidoreductase</keyword>
<evidence type="ECO:0000256" key="5">
    <source>
        <dbReference type="ARBA" id="ARBA00023002"/>
    </source>
</evidence>
<evidence type="ECO:0000256" key="3">
    <source>
        <dbReference type="ARBA" id="ARBA00022617"/>
    </source>
</evidence>
<keyword evidence="9" id="KW-0472">Membrane</keyword>
<proteinExistence type="inferred from homology"/>
<reference evidence="10 11" key="1">
    <citation type="submission" date="2018-06" db="EMBL/GenBank/DDBJ databases">
        <title>Complete Genomes of Monosporascus.</title>
        <authorList>
            <person name="Robinson A.J."/>
            <person name="Natvig D.O."/>
        </authorList>
    </citation>
    <scope>NUCLEOTIDE SEQUENCE [LARGE SCALE GENOMIC DNA]</scope>
    <source>
        <strain evidence="10 11">CBS 110550</strain>
    </source>
</reference>
<keyword evidence="4 8" id="KW-0479">Metal-binding</keyword>
<organism evidence="10 11">
    <name type="scientific">Monosporascus ibericus</name>
    <dbReference type="NCBI Taxonomy" id="155417"/>
    <lineage>
        <taxon>Eukaryota</taxon>
        <taxon>Fungi</taxon>
        <taxon>Dikarya</taxon>
        <taxon>Ascomycota</taxon>
        <taxon>Pezizomycotina</taxon>
        <taxon>Sordariomycetes</taxon>
        <taxon>Xylariomycetidae</taxon>
        <taxon>Xylariales</taxon>
        <taxon>Xylariales incertae sedis</taxon>
        <taxon>Monosporascus</taxon>
    </lineage>
</organism>
<sequence length="443" mass="50029">MTLVPLLSLPGVGILLVAYYVVSSIAAWYRLRHFRGPFLGCFSYFFIIKTNRAARCWEAYTSISQKFGPLARIGPNELITDDPELIRKMSSARSTYVRSRWYGAARIDPYDDIMASLRDTTAHDKLKAKTASGYAGKENPDLEVGIDSQLAGMVDYIRRKYVSSGSELRPLDFARMAQYFTLDATTRIAFGKEFGYLDSDSDVFEYIRTAEAIVPQIQLRADVPWLEKLQLNPLVLKLTGPKVTDKAGMGRLMAVAREIVSKRFEPKAEDQQDMLIIAGSDTTSTALRATMLYIITTPYVHQKLVNEINEAIRAGRVSSPISNNEAIALPYLQAVIYEGLRIHSPFTALLLKQVPPEGDTYQGKFIPGGTCIGHSTWSVMRNKQIFGDDAELFRPERWLNIDPQERAAMERTVELVFGYGRWVCAGKVVVFMELNKFYFEVRF</sequence>
<evidence type="ECO:0000313" key="11">
    <source>
        <dbReference type="Proteomes" id="UP000293360"/>
    </source>
</evidence>
<keyword evidence="11" id="KW-1185">Reference proteome</keyword>